<dbReference type="InterPro" id="IPR018117">
    <property type="entry name" value="C5_DNA_meth_AS"/>
</dbReference>
<dbReference type="InterPro" id="IPR029063">
    <property type="entry name" value="SAM-dependent_MTases_sf"/>
</dbReference>
<name>A0A7K3WJR4_9ACTN</name>
<dbReference type="GO" id="GO:0009307">
    <property type="term" value="P:DNA restriction-modification system"/>
    <property type="evidence" value="ECO:0007669"/>
    <property type="project" value="UniProtKB-KW"/>
</dbReference>
<dbReference type="GO" id="GO:0003886">
    <property type="term" value="F:DNA (cytosine-5-)-methyltransferase activity"/>
    <property type="evidence" value="ECO:0007669"/>
    <property type="project" value="UniProtKB-EC"/>
</dbReference>
<dbReference type="Pfam" id="PF00145">
    <property type="entry name" value="DNA_methylase"/>
    <property type="match status" value="2"/>
</dbReference>
<evidence type="ECO:0000256" key="3">
    <source>
        <dbReference type="ARBA" id="ARBA00022679"/>
    </source>
</evidence>
<keyword evidence="5" id="KW-0680">Restriction system</keyword>
<dbReference type="Proteomes" id="UP000470470">
    <property type="component" value="Unassembled WGS sequence"/>
</dbReference>
<dbReference type="EC" id="2.1.1.37" evidence="1"/>
<keyword evidence="3 6" id="KW-0808">Transferase</keyword>
<dbReference type="PROSITE" id="PS51679">
    <property type="entry name" value="SAM_MT_C5"/>
    <property type="match status" value="1"/>
</dbReference>
<dbReference type="PANTHER" id="PTHR10629:SF52">
    <property type="entry name" value="DNA (CYTOSINE-5)-METHYLTRANSFERASE 1"/>
    <property type="match status" value="1"/>
</dbReference>
<dbReference type="Gene3D" id="3.40.50.150">
    <property type="entry name" value="Vaccinia Virus protein VP39"/>
    <property type="match status" value="1"/>
</dbReference>
<gene>
    <name evidence="7" type="ORF">G1H19_22245</name>
</gene>
<dbReference type="AlphaFoldDB" id="A0A7K3WJR4"/>
<dbReference type="Gene3D" id="3.90.120.10">
    <property type="entry name" value="DNA Methylase, subunit A, domain 2"/>
    <property type="match status" value="1"/>
</dbReference>
<evidence type="ECO:0000256" key="2">
    <source>
        <dbReference type="ARBA" id="ARBA00022603"/>
    </source>
</evidence>
<dbReference type="InterPro" id="IPR031303">
    <property type="entry name" value="C5_meth_CS"/>
</dbReference>
<evidence type="ECO:0000256" key="1">
    <source>
        <dbReference type="ARBA" id="ARBA00011975"/>
    </source>
</evidence>
<dbReference type="InterPro" id="IPR050390">
    <property type="entry name" value="C5-Methyltransferase"/>
</dbReference>
<comment type="similarity">
    <text evidence="6">Belongs to the class I-like SAM-binding methyltransferase superfamily. C5-methyltransferase family.</text>
</comment>
<evidence type="ECO:0000313" key="7">
    <source>
        <dbReference type="EMBL" id="NEL56694.1"/>
    </source>
</evidence>
<evidence type="ECO:0000256" key="4">
    <source>
        <dbReference type="ARBA" id="ARBA00022691"/>
    </source>
</evidence>
<evidence type="ECO:0000256" key="6">
    <source>
        <dbReference type="PROSITE-ProRule" id="PRU01016"/>
    </source>
</evidence>
<reference evidence="7 8" key="1">
    <citation type="submission" date="2020-02" db="EMBL/GenBank/DDBJ databases">
        <title>The whole genome sequence of CPCC 205119.</title>
        <authorList>
            <person name="Jiang Z."/>
        </authorList>
    </citation>
    <scope>NUCLEOTIDE SEQUENCE [LARGE SCALE GENOMIC DNA]</scope>
    <source>
        <strain evidence="7 8">CPCC 205119</strain>
    </source>
</reference>
<accession>A0A7K3WJR4</accession>
<evidence type="ECO:0000313" key="8">
    <source>
        <dbReference type="Proteomes" id="UP000470470"/>
    </source>
</evidence>
<keyword evidence="2 6" id="KW-0489">Methyltransferase</keyword>
<dbReference type="PROSITE" id="PS00094">
    <property type="entry name" value="C5_MTASE_1"/>
    <property type="match status" value="1"/>
</dbReference>
<dbReference type="PROSITE" id="PS00095">
    <property type="entry name" value="C5_MTASE_2"/>
    <property type="match status" value="1"/>
</dbReference>
<evidence type="ECO:0000256" key="5">
    <source>
        <dbReference type="ARBA" id="ARBA00022747"/>
    </source>
</evidence>
<comment type="caution">
    <text evidence="7">The sequence shown here is derived from an EMBL/GenBank/DDBJ whole genome shotgun (WGS) entry which is preliminary data.</text>
</comment>
<protein>
    <recommendedName>
        <fullName evidence="1">DNA (cytosine-5-)-methyltransferase</fullName>
        <ecNumber evidence="1">2.1.1.37</ecNumber>
    </recommendedName>
</protein>
<dbReference type="EMBL" id="JAAGWK010000041">
    <property type="protein sequence ID" value="NEL56694.1"/>
    <property type="molecule type" value="Genomic_DNA"/>
</dbReference>
<dbReference type="GO" id="GO:0032259">
    <property type="term" value="P:methylation"/>
    <property type="evidence" value="ECO:0007669"/>
    <property type="project" value="UniProtKB-KW"/>
</dbReference>
<dbReference type="PRINTS" id="PR00105">
    <property type="entry name" value="C5METTRFRASE"/>
</dbReference>
<keyword evidence="8" id="KW-1185">Reference proteome</keyword>
<dbReference type="GO" id="GO:0003677">
    <property type="term" value="F:DNA binding"/>
    <property type="evidence" value="ECO:0007669"/>
    <property type="project" value="TreeGrafter"/>
</dbReference>
<dbReference type="InterPro" id="IPR001525">
    <property type="entry name" value="C5_MeTfrase"/>
</dbReference>
<dbReference type="RefSeq" id="WP_152729549.1">
    <property type="nucleotide sequence ID" value="NZ_JAABOZ010000003.1"/>
</dbReference>
<dbReference type="PANTHER" id="PTHR10629">
    <property type="entry name" value="CYTOSINE-SPECIFIC METHYLTRANSFERASE"/>
    <property type="match status" value="1"/>
</dbReference>
<proteinExistence type="inferred from homology"/>
<organism evidence="7 8">
    <name type="scientific">Goekera deserti</name>
    <dbReference type="NCBI Taxonomy" id="2497753"/>
    <lineage>
        <taxon>Bacteria</taxon>
        <taxon>Bacillati</taxon>
        <taxon>Actinomycetota</taxon>
        <taxon>Actinomycetes</taxon>
        <taxon>Geodermatophilales</taxon>
        <taxon>Geodermatophilaceae</taxon>
        <taxon>Goekera</taxon>
    </lineage>
</organism>
<keyword evidence="4 6" id="KW-0949">S-adenosyl-L-methionine</keyword>
<dbReference type="GO" id="GO:0044027">
    <property type="term" value="P:negative regulation of gene expression via chromosomal CpG island methylation"/>
    <property type="evidence" value="ECO:0007669"/>
    <property type="project" value="TreeGrafter"/>
</dbReference>
<feature type="active site" evidence="6">
    <location>
        <position position="105"/>
    </location>
</feature>
<dbReference type="SUPFAM" id="SSF53335">
    <property type="entry name" value="S-adenosyl-L-methionine-dependent methyltransferases"/>
    <property type="match status" value="1"/>
</dbReference>
<sequence>MTASPAQRQINDVEREIGTSVELFSGGGGLAMAMHRAGFRHLLLNEFNHRACATLRSNLAVKFDPAAEPPKSLDDRWPLIEGDVRGVDFADLAGDVDVVAGGVPCQPFSLGGAHRGHLDERNMWPELLRCVRETRPRVIVAENVKGLLRTSFDPYWQYILRQIDSPFEERVDGESWEDHDKRLIKAKRSTTDDLAEHYDVHFKLVNAADYGVPQVRWRVFIVAFRKDLGVTWDFPEATHSAASLIAAQADGSYWEEHGLDRREPVFTTPNSGSLDLPRWQTLRDAIGNLPDPIERSEFAGYTHHVGWPGARIYAGHTPNYLDKPAKTVKAGVHGVPGGESVLLRDDGSIRYLTVREVARVMTFPDTWTLDGPRGEQMRQLGNAVPVELAHAILDSVATALRPTLTTA</sequence>